<dbReference type="EMBL" id="AEWJ01000041">
    <property type="protein sequence ID" value="EGD58697.1"/>
    <property type="molecule type" value="Genomic_DNA"/>
</dbReference>
<organism evidence="1 2">
    <name type="scientific">Novosphingobium nitrogenifigens DSM 19370</name>
    <dbReference type="NCBI Taxonomy" id="983920"/>
    <lineage>
        <taxon>Bacteria</taxon>
        <taxon>Pseudomonadati</taxon>
        <taxon>Pseudomonadota</taxon>
        <taxon>Alphaproteobacteria</taxon>
        <taxon>Sphingomonadales</taxon>
        <taxon>Sphingomonadaceae</taxon>
        <taxon>Novosphingobium</taxon>
    </lineage>
</organism>
<dbReference type="HOGENOM" id="CLU_939573_0_0_5"/>
<comment type="caution">
    <text evidence="1">The sequence shown here is derived from an EMBL/GenBank/DDBJ whole genome shotgun (WGS) entry which is preliminary data.</text>
</comment>
<sequence>MRLAEPLFETDASDAATAPASAVGGGLHVEDKVQNEAGLRLARLEGTSKPGASDGFARALDLSPLAAIASDIAAATAAHDASARELARLAGLVAADAGASRRDLDAARAQEGQDRARLTLACERPTLEFGAGLGRLGCAAMAKLAAQAARGDLAIVRLDFPDGPVPDGAEVDLDLGPDGARIAVHVLGPAIAGDTQLQTAGTLALVHGAAAHATGVGRIIGAHRATGSARAGMIVPREAIVRADGTIQVYRATGPEDFERVPLERAEAVPSGWFVPAGGRLKSGDRIVVAGAGTLLGLERSASGGQSGDD</sequence>
<accession>F1Z9P5</accession>
<dbReference type="STRING" id="983920.Y88_0754"/>
<dbReference type="AlphaFoldDB" id="F1Z9P5"/>
<protein>
    <submittedName>
        <fullName evidence="1">Uncharacterized protein</fullName>
    </submittedName>
</protein>
<dbReference type="Proteomes" id="UP000004728">
    <property type="component" value="Unassembled WGS sequence"/>
</dbReference>
<name>F1Z9P5_9SPHN</name>
<dbReference type="InParanoid" id="F1Z9P5"/>
<keyword evidence="2" id="KW-1185">Reference proteome</keyword>
<evidence type="ECO:0000313" key="1">
    <source>
        <dbReference type="EMBL" id="EGD58697.1"/>
    </source>
</evidence>
<gene>
    <name evidence="1" type="ORF">Y88_0754</name>
</gene>
<reference evidence="1 2" key="1">
    <citation type="journal article" date="2012" name="J. Bacteriol.">
        <title>Draft Genome Sequence of Novosphingobium nitrogenifigens Y88T.</title>
        <authorList>
            <person name="Strabala T.J."/>
            <person name="Macdonald L."/>
            <person name="Liu V."/>
            <person name="Smit A.M."/>
        </authorList>
    </citation>
    <scope>NUCLEOTIDE SEQUENCE [LARGE SCALE GENOMIC DNA]</scope>
    <source>
        <strain evidence="1 2">DSM 19370</strain>
    </source>
</reference>
<proteinExistence type="predicted"/>
<evidence type="ECO:0000313" key="2">
    <source>
        <dbReference type="Proteomes" id="UP000004728"/>
    </source>
</evidence>
<dbReference type="Gene3D" id="2.40.420.20">
    <property type="match status" value="1"/>
</dbReference>
<dbReference type="eggNOG" id="COG0845">
    <property type="taxonomic scope" value="Bacteria"/>
</dbReference>